<evidence type="ECO:0000313" key="2">
    <source>
        <dbReference type="EMBL" id="MBC8588692.1"/>
    </source>
</evidence>
<dbReference type="AlphaFoldDB" id="A0A926EWA0"/>
<comment type="caution">
    <text evidence="2">The sequence shown here is derived from an EMBL/GenBank/DDBJ whole genome shotgun (WGS) entry which is preliminary data.</text>
</comment>
<reference evidence="2" key="1">
    <citation type="submission" date="2020-08" db="EMBL/GenBank/DDBJ databases">
        <title>Genome public.</title>
        <authorList>
            <person name="Liu C."/>
            <person name="Sun Q."/>
        </authorList>
    </citation>
    <scope>NUCLEOTIDE SEQUENCE</scope>
    <source>
        <strain evidence="2">BX21</strain>
    </source>
</reference>
<organism evidence="2 3">
    <name type="scientific">Paratissierella segnis</name>
    <dbReference type="NCBI Taxonomy" id="2763679"/>
    <lineage>
        <taxon>Bacteria</taxon>
        <taxon>Bacillati</taxon>
        <taxon>Bacillota</taxon>
        <taxon>Tissierellia</taxon>
        <taxon>Tissierellales</taxon>
        <taxon>Tissierellaceae</taxon>
        <taxon>Paratissierella</taxon>
    </lineage>
</organism>
<keyword evidence="1" id="KW-0812">Transmembrane</keyword>
<protein>
    <submittedName>
        <fullName evidence="2">DUF2905 domain-containing protein</fullName>
    </submittedName>
</protein>
<dbReference type="EMBL" id="JACRTG010000025">
    <property type="protein sequence ID" value="MBC8588692.1"/>
    <property type="molecule type" value="Genomic_DNA"/>
</dbReference>
<keyword evidence="1" id="KW-1133">Transmembrane helix</keyword>
<dbReference type="Pfam" id="PF11146">
    <property type="entry name" value="DUF2905"/>
    <property type="match status" value="1"/>
</dbReference>
<gene>
    <name evidence="2" type="ORF">H8707_10680</name>
</gene>
<keyword evidence="1" id="KW-0472">Membrane</keyword>
<evidence type="ECO:0000313" key="3">
    <source>
        <dbReference type="Proteomes" id="UP000601171"/>
    </source>
</evidence>
<sequence>MMDQFGKTILGIGVILVIVGLLMMLGNKLGIGKLPGDIYYEKGNFRFFFPITTSIIISVILSLLLKIFRR</sequence>
<dbReference type="PANTHER" id="PTHR36443">
    <property type="entry name" value="BSR5223 PROTEIN"/>
    <property type="match status" value="1"/>
</dbReference>
<keyword evidence="3" id="KW-1185">Reference proteome</keyword>
<dbReference type="Proteomes" id="UP000601171">
    <property type="component" value="Unassembled WGS sequence"/>
</dbReference>
<dbReference type="InterPro" id="IPR021320">
    <property type="entry name" value="DUF2905"/>
</dbReference>
<name>A0A926EWA0_9FIRM</name>
<accession>A0A926EWA0</accession>
<evidence type="ECO:0000256" key="1">
    <source>
        <dbReference type="SAM" id="Phobius"/>
    </source>
</evidence>
<feature type="transmembrane region" description="Helical" evidence="1">
    <location>
        <begin position="47"/>
        <end position="68"/>
    </location>
</feature>
<dbReference type="PANTHER" id="PTHR36443:SF1">
    <property type="entry name" value="BSR5223 PROTEIN"/>
    <property type="match status" value="1"/>
</dbReference>
<proteinExistence type="predicted"/>
<feature type="transmembrane region" description="Helical" evidence="1">
    <location>
        <begin position="9"/>
        <end position="27"/>
    </location>
</feature>